<organism evidence="5 6">
    <name type="scientific">Emericellopsis atlantica</name>
    <dbReference type="NCBI Taxonomy" id="2614577"/>
    <lineage>
        <taxon>Eukaryota</taxon>
        <taxon>Fungi</taxon>
        <taxon>Dikarya</taxon>
        <taxon>Ascomycota</taxon>
        <taxon>Pezizomycotina</taxon>
        <taxon>Sordariomycetes</taxon>
        <taxon>Hypocreomycetidae</taxon>
        <taxon>Hypocreales</taxon>
        <taxon>Bionectriaceae</taxon>
        <taxon>Emericellopsis</taxon>
    </lineage>
</organism>
<evidence type="ECO:0000256" key="1">
    <source>
        <dbReference type="ARBA" id="ARBA00001946"/>
    </source>
</evidence>
<dbReference type="SFLD" id="SFLDS00003">
    <property type="entry name" value="Haloacid_Dehalogenase"/>
    <property type="match status" value="1"/>
</dbReference>
<dbReference type="GO" id="GO:0046872">
    <property type="term" value="F:metal ion binding"/>
    <property type="evidence" value="ECO:0007669"/>
    <property type="project" value="UniProtKB-KW"/>
</dbReference>
<reference evidence="5" key="1">
    <citation type="journal article" date="2021" name="IMA Fungus">
        <title>Genomic characterization of three marine fungi, including Emericellopsis atlantica sp. nov. with signatures of a generalist lifestyle and marine biomass degradation.</title>
        <authorList>
            <person name="Hagestad O.C."/>
            <person name="Hou L."/>
            <person name="Andersen J.H."/>
            <person name="Hansen E.H."/>
            <person name="Altermark B."/>
            <person name="Li C."/>
            <person name="Kuhnert E."/>
            <person name="Cox R.J."/>
            <person name="Crous P.W."/>
            <person name="Spatafora J.W."/>
            <person name="Lail K."/>
            <person name="Amirebrahimi M."/>
            <person name="Lipzen A."/>
            <person name="Pangilinan J."/>
            <person name="Andreopoulos W."/>
            <person name="Hayes R.D."/>
            <person name="Ng V."/>
            <person name="Grigoriev I.V."/>
            <person name="Jackson S.A."/>
            <person name="Sutton T.D.S."/>
            <person name="Dobson A.D.W."/>
            <person name="Rama T."/>
        </authorList>
    </citation>
    <scope>NUCLEOTIDE SEQUENCE</scope>
    <source>
        <strain evidence="5">TS7</strain>
    </source>
</reference>
<dbReference type="InterPro" id="IPR006439">
    <property type="entry name" value="HAD-SF_hydro_IA"/>
</dbReference>
<evidence type="ECO:0000256" key="2">
    <source>
        <dbReference type="ARBA" id="ARBA00022723"/>
    </source>
</evidence>
<keyword evidence="4" id="KW-0460">Magnesium</keyword>
<evidence type="ECO:0000256" key="3">
    <source>
        <dbReference type="ARBA" id="ARBA00022801"/>
    </source>
</evidence>
<dbReference type="OrthoDB" id="1694274at2759"/>
<evidence type="ECO:0000313" key="6">
    <source>
        <dbReference type="Proteomes" id="UP000887229"/>
    </source>
</evidence>
<dbReference type="CDD" id="cd01427">
    <property type="entry name" value="HAD_like"/>
    <property type="match status" value="1"/>
</dbReference>
<evidence type="ECO:0000256" key="4">
    <source>
        <dbReference type="ARBA" id="ARBA00022842"/>
    </source>
</evidence>
<proteinExistence type="predicted"/>
<dbReference type="Gene3D" id="1.10.150.240">
    <property type="entry name" value="Putative phosphatase, domain 2"/>
    <property type="match status" value="1"/>
</dbReference>
<name>A0A9P7ZPE4_9HYPO</name>
<comment type="caution">
    <text evidence="5">The sequence shown here is derived from an EMBL/GenBank/DDBJ whole genome shotgun (WGS) entry which is preliminary data.</text>
</comment>
<dbReference type="Gene3D" id="3.40.50.1000">
    <property type="entry name" value="HAD superfamily/HAD-like"/>
    <property type="match status" value="1"/>
</dbReference>
<dbReference type="InterPro" id="IPR036412">
    <property type="entry name" value="HAD-like_sf"/>
</dbReference>
<gene>
    <name evidence="5" type="ORF">F5Z01DRAFT_653037</name>
</gene>
<dbReference type="NCBIfam" id="TIGR01549">
    <property type="entry name" value="HAD-SF-IA-v1"/>
    <property type="match status" value="1"/>
</dbReference>
<dbReference type="GeneID" id="70294231"/>
<dbReference type="AlphaFoldDB" id="A0A9P7ZPE4"/>
<accession>A0A9P7ZPE4</accession>
<dbReference type="GO" id="GO:0044281">
    <property type="term" value="P:small molecule metabolic process"/>
    <property type="evidence" value="ECO:0007669"/>
    <property type="project" value="UniProtKB-ARBA"/>
</dbReference>
<comment type="cofactor">
    <cofactor evidence="1">
        <name>Mg(2+)</name>
        <dbReference type="ChEBI" id="CHEBI:18420"/>
    </cofactor>
</comment>
<dbReference type="SUPFAM" id="SSF56784">
    <property type="entry name" value="HAD-like"/>
    <property type="match status" value="1"/>
</dbReference>
<dbReference type="Pfam" id="PF13419">
    <property type="entry name" value="HAD_2"/>
    <property type="match status" value="1"/>
</dbReference>
<dbReference type="InterPro" id="IPR023214">
    <property type="entry name" value="HAD_sf"/>
</dbReference>
<dbReference type="EMBL" id="MU251251">
    <property type="protein sequence ID" value="KAG9255411.1"/>
    <property type="molecule type" value="Genomic_DNA"/>
</dbReference>
<dbReference type="InterPro" id="IPR023198">
    <property type="entry name" value="PGP-like_dom2"/>
</dbReference>
<dbReference type="PANTHER" id="PTHR46470">
    <property type="entry name" value="N-ACYLNEURAMINATE-9-PHOSPHATASE"/>
    <property type="match status" value="1"/>
</dbReference>
<keyword evidence="3 5" id="KW-0378">Hydrolase</keyword>
<sequence length="268" mass="29633">MDTNSPSCSVSQDKVSRLRATFLEKSWIGFDLDDTLHEFRRASSAAVGKVLAEIFERYGTPVAVLREEYTKILQTSTANAFSDGKTSFHYRAERFRLLLDHFSLPHDAELMNQLLESYEATLVANLELKCGAQGLLSTIKSMGKKIVVITEGPQDAQERTVDALGIRSYIEFLATTNHFRASKTDGLFPRVLEHLGMSSGDVAYIGDSEQRDMQPATAESIFSIHLAEGKNVSLDSCPPRVSTLKELQHILSAEDGGTSDRSYSSFAL</sequence>
<dbReference type="InterPro" id="IPR041492">
    <property type="entry name" value="HAD_2"/>
</dbReference>
<dbReference type="SFLD" id="SFLDG01129">
    <property type="entry name" value="C1.5:_HAD__Beta-PGM__Phosphata"/>
    <property type="match status" value="1"/>
</dbReference>
<dbReference type="PANTHER" id="PTHR46470:SF2">
    <property type="entry name" value="GLYCERALDEHYDE 3-PHOSPHATE PHOSPHATASE"/>
    <property type="match status" value="1"/>
</dbReference>
<dbReference type="GO" id="GO:0016791">
    <property type="term" value="F:phosphatase activity"/>
    <property type="evidence" value="ECO:0007669"/>
    <property type="project" value="UniProtKB-ARBA"/>
</dbReference>
<keyword evidence="6" id="KW-1185">Reference proteome</keyword>
<dbReference type="RefSeq" id="XP_046119335.1">
    <property type="nucleotide sequence ID" value="XM_046263328.1"/>
</dbReference>
<protein>
    <submittedName>
        <fullName evidence="5">HAD-superfamily hydrolase, subfamily IA, variant 1</fullName>
    </submittedName>
</protein>
<evidence type="ECO:0000313" key="5">
    <source>
        <dbReference type="EMBL" id="KAG9255411.1"/>
    </source>
</evidence>
<dbReference type="Proteomes" id="UP000887229">
    <property type="component" value="Unassembled WGS sequence"/>
</dbReference>
<keyword evidence="2" id="KW-0479">Metal-binding</keyword>
<dbReference type="InterPro" id="IPR051400">
    <property type="entry name" value="HAD-like_hydrolase"/>
</dbReference>